<keyword evidence="1" id="KW-0472">Membrane</keyword>
<dbReference type="AlphaFoldDB" id="A0A9X3WKL0"/>
<dbReference type="Proteomes" id="UP001145072">
    <property type="component" value="Unassembled WGS sequence"/>
</dbReference>
<keyword evidence="1" id="KW-1133">Transmembrane helix</keyword>
<organism evidence="2 3">
    <name type="scientific">Aquibacillus koreensis</name>
    <dbReference type="NCBI Taxonomy" id="279446"/>
    <lineage>
        <taxon>Bacteria</taxon>
        <taxon>Bacillati</taxon>
        <taxon>Bacillota</taxon>
        <taxon>Bacilli</taxon>
        <taxon>Bacillales</taxon>
        <taxon>Bacillaceae</taxon>
        <taxon>Aquibacillus</taxon>
    </lineage>
</organism>
<accession>A0A9X3WKL0</accession>
<proteinExistence type="predicted"/>
<gene>
    <name evidence="2" type="ORF">NC661_00260</name>
</gene>
<reference evidence="2" key="1">
    <citation type="submission" date="2022-06" db="EMBL/GenBank/DDBJ databases">
        <title>Aquibacillus sp. a new bacterium isolated from soil saline samples.</title>
        <authorList>
            <person name="Galisteo C."/>
            <person name="De La Haba R."/>
            <person name="Sanchez-Porro C."/>
            <person name="Ventosa A."/>
        </authorList>
    </citation>
    <scope>NUCLEOTIDE SEQUENCE</scope>
    <source>
        <strain evidence="2">JCM 12387</strain>
    </source>
</reference>
<dbReference type="RefSeq" id="WP_259871054.1">
    <property type="nucleotide sequence ID" value="NZ_JAMQJZ010000001.1"/>
</dbReference>
<dbReference type="EMBL" id="JAMQJZ010000001">
    <property type="protein sequence ID" value="MDC3418816.1"/>
    <property type="molecule type" value="Genomic_DNA"/>
</dbReference>
<protein>
    <submittedName>
        <fullName evidence="2">Sporulation protein YpjB</fullName>
    </submittedName>
</protein>
<sequence>MEQKKHYIIISIFIIGILWSIESQFLHSTTVSAHHSDISQTIYQYDRYVTEERFQQAYTLLSNHEHELSTLFERLDDDVKSELNQLVTNNLNVVREQSFSNQYKSRQAQTLLLAVDAIENAKNPLWMTWKYRLQTTLNEYVEAEEVSKDQIDQVIEEWEIMKPALHVALEPDQFSELTASFQTLSEYDRLSGGSDELKTVFYQTQLIEKLSASSKGRLNFIWLLSVVGGCITVTLSYVTWKKYKGEKQNEQMTN</sequence>
<evidence type="ECO:0000256" key="1">
    <source>
        <dbReference type="SAM" id="Phobius"/>
    </source>
</evidence>
<evidence type="ECO:0000313" key="2">
    <source>
        <dbReference type="EMBL" id="MDC3418816.1"/>
    </source>
</evidence>
<keyword evidence="1" id="KW-0812">Transmembrane</keyword>
<name>A0A9X3WKL0_9BACI</name>
<feature type="transmembrane region" description="Helical" evidence="1">
    <location>
        <begin position="220"/>
        <end position="240"/>
    </location>
</feature>
<comment type="caution">
    <text evidence="2">The sequence shown here is derived from an EMBL/GenBank/DDBJ whole genome shotgun (WGS) entry which is preliminary data.</text>
</comment>
<dbReference type="Pfam" id="PF09577">
    <property type="entry name" value="Spore_YpjB"/>
    <property type="match status" value="1"/>
</dbReference>
<keyword evidence="3" id="KW-1185">Reference proteome</keyword>
<dbReference type="InterPro" id="IPR014231">
    <property type="entry name" value="Spore_YpjB"/>
</dbReference>
<feature type="transmembrane region" description="Helical" evidence="1">
    <location>
        <begin position="7"/>
        <end position="26"/>
    </location>
</feature>
<evidence type="ECO:0000313" key="3">
    <source>
        <dbReference type="Proteomes" id="UP001145072"/>
    </source>
</evidence>